<feature type="transmembrane region" description="Helical" evidence="1">
    <location>
        <begin position="37"/>
        <end position="60"/>
    </location>
</feature>
<organism evidence="2 3">
    <name type="scientific">Candidatus Amunia macphersoniae</name>
    <dbReference type="NCBI Taxonomy" id="3127014"/>
    <lineage>
        <taxon>Bacteria</taxon>
        <taxon>Bacillati</taxon>
        <taxon>Candidatus Dormiibacterota</taxon>
        <taxon>Candidatus Dormibacteria</taxon>
        <taxon>Candidatus Aeolococcales</taxon>
        <taxon>Candidatus Aeolococcaceae</taxon>
        <taxon>Candidatus Amunia</taxon>
    </lineage>
</organism>
<dbReference type="EMBL" id="JAEKNN010000069">
    <property type="protein sequence ID" value="MBJ7610628.1"/>
    <property type="molecule type" value="Genomic_DNA"/>
</dbReference>
<keyword evidence="1" id="KW-0812">Transmembrane</keyword>
<feature type="transmembrane region" description="Helical" evidence="1">
    <location>
        <begin position="66"/>
        <end position="85"/>
    </location>
</feature>
<evidence type="ECO:0000313" key="2">
    <source>
        <dbReference type="EMBL" id="MBJ7610628.1"/>
    </source>
</evidence>
<feature type="transmembrane region" description="Helical" evidence="1">
    <location>
        <begin position="97"/>
        <end position="114"/>
    </location>
</feature>
<gene>
    <name evidence="2" type="ORF">JF887_14570</name>
</gene>
<keyword evidence="1" id="KW-1133">Transmembrane helix</keyword>
<comment type="caution">
    <text evidence="2">The sequence shown here is derived from an EMBL/GenBank/DDBJ whole genome shotgun (WGS) entry which is preliminary data.</text>
</comment>
<feature type="transmembrane region" description="Helical" evidence="1">
    <location>
        <begin position="6"/>
        <end position="25"/>
    </location>
</feature>
<protein>
    <submittedName>
        <fullName evidence="2">Uncharacterized protein</fullName>
    </submittedName>
</protein>
<evidence type="ECO:0000313" key="3">
    <source>
        <dbReference type="Proteomes" id="UP000614410"/>
    </source>
</evidence>
<proteinExistence type="predicted"/>
<reference evidence="2 3" key="1">
    <citation type="submission" date="2020-10" db="EMBL/GenBank/DDBJ databases">
        <title>Ca. Dormibacterota MAGs.</title>
        <authorList>
            <person name="Montgomery K."/>
        </authorList>
    </citation>
    <scope>NUCLEOTIDE SEQUENCE [LARGE SCALE GENOMIC DNA]</scope>
    <source>
        <strain evidence="2">Mitchell_Peninsula_5</strain>
    </source>
</reference>
<keyword evidence="1" id="KW-0472">Membrane</keyword>
<dbReference type="Proteomes" id="UP000614410">
    <property type="component" value="Unassembled WGS sequence"/>
</dbReference>
<accession>A0A934NG07</accession>
<dbReference type="AlphaFoldDB" id="A0A934NG07"/>
<name>A0A934NG07_9BACT</name>
<sequence>MSIHARLGVAVVVVAVVGAILALVARARPQAFPTVRVFVRLCGAAAAVQVVIGLVLLAMGDRPAQGIHLFYGAATFVPIPLAEVYAKRFPARDETMLLLAGAVATALFGFRAITTGSA</sequence>
<evidence type="ECO:0000256" key="1">
    <source>
        <dbReference type="SAM" id="Phobius"/>
    </source>
</evidence>